<dbReference type="InterPro" id="IPR053737">
    <property type="entry name" value="Type_II_TA_Toxin"/>
</dbReference>
<protein>
    <submittedName>
        <fullName evidence="3">Fic/DOC family protein</fullName>
    </submittedName>
    <submittedName>
        <fullName evidence="4">Virulence protein RhuM family protein</fullName>
    </submittedName>
</protein>
<dbReference type="EMBL" id="VJNC01000002">
    <property type="protein sequence ID" value="TSE23663.1"/>
    <property type="molecule type" value="Genomic_DNA"/>
</dbReference>
<evidence type="ECO:0000313" key="6">
    <source>
        <dbReference type="Proteomes" id="UP000315577"/>
    </source>
</evidence>
<dbReference type="Pfam" id="PF13310">
    <property type="entry name" value="Virulence_RhuM"/>
    <property type="match status" value="1"/>
</dbReference>
<dbReference type="Proteomes" id="UP000295536">
    <property type="component" value="Unassembled WGS sequence"/>
</dbReference>
<evidence type="ECO:0000256" key="1">
    <source>
        <dbReference type="SAM" id="MobiDB-lite"/>
    </source>
</evidence>
<evidence type="ECO:0000313" key="3">
    <source>
        <dbReference type="EMBL" id="TCS97801.1"/>
    </source>
</evidence>
<evidence type="ECO:0000313" key="4">
    <source>
        <dbReference type="EMBL" id="TSE23663.1"/>
    </source>
</evidence>
<organism evidence="3 5">
    <name type="scientific">Tepidimonas ignava</name>
    <dbReference type="NCBI Taxonomy" id="114249"/>
    <lineage>
        <taxon>Bacteria</taxon>
        <taxon>Pseudomonadati</taxon>
        <taxon>Pseudomonadota</taxon>
        <taxon>Betaproteobacteria</taxon>
        <taxon>Burkholderiales</taxon>
        <taxon>Tepidimonas</taxon>
    </lineage>
</organism>
<dbReference type="InterPro" id="IPR003812">
    <property type="entry name" value="Fido"/>
</dbReference>
<dbReference type="Pfam" id="PF02661">
    <property type="entry name" value="Fic"/>
    <property type="match status" value="1"/>
</dbReference>
<dbReference type="RefSeq" id="WP_207895059.1">
    <property type="nucleotide sequence ID" value="NZ_DAIPFN010000039.1"/>
</dbReference>
<reference evidence="4 6" key="2">
    <citation type="submission" date="2019-07" db="EMBL/GenBank/DDBJ databases">
        <title>Tepidimonas ignava SPS-1037 draft genome.</title>
        <authorList>
            <person name="Da Costa M.S."/>
            <person name="Froufe H.J.C."/>
            <person name="Egas C."/>
            <person name="Albuquerque L."/>
        </authorList>
    </citation>
    <scope>NUCLEOTIDE SEQUENCE [LARGE SCALE GENOMIC DNA]</scope>
    <source>
        <strain evidence="4 6">SPS-1037</strain>
    </source>
</reference>
<dbReference type="InterPro" id="IPR036597">
    <property type="entry name" value="Fido-like_dom_sf"/>
</dbReference>
<gene>
    <name evidence="3" type="ORF">EDC36_1078</name>
    <name evidence="4" type="ORF">Tigna_00357</name>
</gene>
<dbReference type="SUPFAM" id="SSF140931">
    <property type="entry name" value="Fic-like"/>
    <property type="match status" value="1"/>
</dbReference>
<proteinExistence type="predicted"/>
<dbReference type="PROSITE" id="PS51459">
    <property type="entry name" value="FIDO"/>
    <property type="match status" value="1"/>
</dbReference>
<dbReference type="PANTHER" id="PTHR35810">
    <property type="entry name" value="CYTOPLASMIC PROTEIN-RELATED"/>
    <property type="match status" value="1"/>
</dbReference>
<sequence length="344" mass="37785">MTTPNQLVIFESSGQPVQVRLEGESIWLTQRQMAEVFATTPENVLMHLKNIFRDGELEEAATTKDFLAVQTEGRRQVQRRLKHYNLDAIISVGYRVNSTRATRFRQWATAVLREHLTRGFSLDRQRFERNAAELEAALALVRKAAAGEALTADQGRGLVDVIARYTQTFLWLQRYDEGLLTAPAGSPGGVLPTLDEARAAIARLKADLMARGEASALFGQERGDAFAAILGNLEQTVFGEPAYPTIETKAAHLLYFVIKNHPFSDGNKRTDRGVFVRGLSGPQRAAHPRRRAGHQRRGAGSAGAAGGGVGRPKQGRDDPADREHAGRARQPGRMTQAISVRGRG</sequence>
<feature type="compositionally biased region" description="Basic and acidic residues" evidence="1">
    <location>
        <begin position="314"/>
        <end position="326"/>
    </location>
</feature>
<evidence type="ECO:0000313" key="5">
    <source>
        <dbReference type="Proteomes" id="UP000295536"/>
    </source>
</evidence>
<name>A0A4R3LCC4_9BURK</name>
<dbReference type="PANTHER" id="PTHR35810:SF1">
    <property type="entry name" value="CYTOPLASMIC PROTEIN"/>
    <property type="match status" value="1"/>
</dbReference>
<reference evidence="3 5" key="1">
    <citation type="submission" date="2019-03" db="EMBL/GenBank/DDBJ databases">
        <title>Genomic Encyclopedia of Type Strains, Phase IV (KMG-IV): sequencing the most valuable type-strain genomes for metagenomic binning, comparative biology and taxonomic classification.</title>
        <authorList>
            <person name="Goeker M."/>
        </authorList>
    </citation>
    <scope>NUCLEOTIDE SEQUENCE [LARGE SCALE GENOMIC DNA]</scope>
    <source>
        <strain evidence="3 5">DSM 12034</strain>
    </source>
</reference>
<feature type="compositionally biased region" description="Basic residues" evidence="1">
    <location>
        <begin position="286"/>
        <end position="297"/>
    </location>
</feature>
<keyword evidence="6" id="KW-1185">Reference proteome</keyword>
<accession>A0A4R3LCC4</accession>
<evidence type="ECO:0000259" key="2">
    <source>
        <dbReference type="PROSITE" id="PS51459"/>
    </source>
</evidence>
<feature type="compositionally biased region" description="Gly residues" evidence="1">
    <location>
        <begin position="300"/>
        <end position="310"/>
    </location>
</feature>
<dbReference type="Gene3D" id="1.20.120.1870">
    <property type="entry name" value="Fic/DOC protein, Fido domain"/>
    <property type="match status" value="1"/>
</dbReference>
<comment type="caution">
    <text evidence="3">The sequence shown here is derived from an EMBL/GenBank/DDBJ whole genome shotgun (WGS) entry which is preliminary data.</text>
</comment>
<feature type="region of interest" description="Disordered" evidence="1">
    <location>
        <begin position="278"/>
        <end position="344"/>
    </location>
</feature>
<dbReference type="InterPro" id="IPR011204">
    <property type="entry name" value="Virulence_RhuM-like"/>
</dbReference>
<feature type="domain" description="Fido" evidence="2">
    <location>
        <begin position="196"/>
        <end position="322"/>
    </location>
</feature>
<dbReference type="Proteomes" id="UP000315577">
    <property type="component" value="Unassembled WGS sequence"/>
</dbReference>
<dbReference type="AlphaFoldDB" id="A0A4R3LCC4"/>
<dbReference type="EMBL" id="SMAH01000007">
    <property type="protein sequence ID" value="TCS97801.1"/>
    <property type="molecule type" value="Genomic_DNA"/>
</dbReference>